<feature type="transmembrane region" description="Helical" evidence="6">
    <location>
        <begin position="371"/>
        <end position="390"/>
    </location>
</feature>
<dbReference type="SUPFAM" id="SSF52047">
    <property type="entry name" value="RNI-like"/>
    <property type="match status" value="1"/>
</dbReference>
<keyword evidence="5" id="KW-0862">Zinc</keyword>
<dbReference type="EMBL" id="HBIC01052276">
    <property type="protein sequence ID" value="CAE0297902.1"/>
    <property type="molecule type" value="Transcribed_RNA"/>
</dbReference>
<name>A0A7S3MG12_9STRA</name>
<feature type="transmembrane region" description="Helical" evidence="6">
    <location>
        <begin position="342"/>
        <end position="359"/>
    </location>
</feature>
<gene>
    <name evidence="7" type="ORF">SELO1098_LOCUS26756</name>
</gene>
<dbReference type="Pfam" id="PF13516">
    <property type="entry name" value="LRR_6"/>
    <property type="match status" value="2"/>
</dbReference>
<keyword evidence="2 6" id="KW-0812">Transmembrane</keyword>
<proteinExistence type="predicted"/>
<feature type="transmembrane region" description="Helical" evidence="6">
    <location>
        <begin position="284"/>
        <end position="305"/>
    </location>
</feature>
<evidence type="ECO:0000256" key="6">
    <source>
        <dbReference type="SAM" id="Phobius"/>
    </source>
</evidence>
<dbReference type="GO" id="GO:0046872">
    <property type="term" value="F:metal ion binding"/>
    <property type="evidence" value="ECO:0007669"/>
    <property type="project" value="UniProtKB-KW"/>
</dbReference>
<evidence type="ECO:0000313" key="7">
    <source>
        <dbReference type="EMBL" id="CAE0297902.1"/>
    </source>
</evidence>
<keyword evidence="3 6" id="KW-1133">Transmembrane helix</keyword>
<comment type="subcellular location">
    <subcellularLocation>
        <location evidence="1">Membrane</location>
        <topology evidence="1">Multi-pass membrane protein</topology>
    </subcellularLocation>
</comment>
<feature type="binding site" evidence="5">
    <location>
        <position position="398"/>
    </location>
    <ligand>
        <name>Zn(2+)</name>
        <dbReference type="ChEBI" id="CHEBI:29105"/>
    </ligand>
</feature>
<dbReference type="InterPro" id="IPR004254">
    <property type="entry name" value="AdipoR/HlyIII-related"/>
</dbReference>
<feature type="transmembrane region" description="Helical" evidence="6">
    <location>
        <begin position="248"/>
        <end position="272"/>
    </location>
</feature>
<evidence type="ECO:0000256" key="2">
    <source>
        <dbReference type="ARBA" id="ARBA00022692"/>
    </source>
</evidence>
<evidence type="ECO:0000256" key="4">
    <source>
        <dbReference type="ARBA" id="ARBA00023136"/>
    </source>
</evidence>
<evidence type="ECO:0000256" key="3">
    <source>
        <dbReference type="ARBA" id="ARBA00022989"/>
    </source>
</evidence>
<feature type="transmembrane region" description="Helical" evidence="6">
    <location>
        <begin position="215"/>
        <end position="236"/>
    </location>
</feature>
<keyword evidence="5" id="KW-0479">Metal-binding</keyword>
<accession>A0A7S3MG12</accession>
<evidence type="ECO:0000256" key="5">
    <source>
        <dbReference type="PIRSR" id="PIRSR604254-1"/>
    </source>
</evidence>
<dbReference type="InterPro" id="IPR001611">
    <property type="entry name" value="Leu-rich_rpt"/>
</dbReference>
<reference evidence="7" key="1">
    <citation type="submission" date="2021-01" db="EMBL/GenBank/DDBJ databases">
        <authorList>
            <person name="Corre E."/>
            <person name="Pelletier E."/>
            <person name="Niang G."/>
            <person name="Scheremetjew M."/>
            <person name="Finn R."/>
            <person name="Kale V."/>
            <person name="Holt S."/>
            <person name="Cochrane G."/>
            <person name="Meng A."/>
            <person name="Brown T."/>
            <person name="Cohen L."/>
        </authorList>
    </citation>
    <scope>NUCLEOTIDE SEQUENCE</scope>
    <source>
        <strain evidence="7">CCAP 955/1</strain>
    </source>
</reference>
<dbReference type="PANTHER" id="PTHR20855:SF3">
    <property type="entry name" value="LD03007P"/>
    <property type="match status" value="1"/>
</dbReference>
<keyword evidence="4 6" id="KW-0472">Membrane</keyword>
<feature type="transmembrane region" description="Helical" evidence="6">
    <location>
        <begin position="311"/>
        <end position="330"/>
    </location>
</feature>
<feature type="binding site" evidence="5">
    <location>
        <position position="402"/>
    </location>
    <ligand>
        <name>Zn(2+)</name>
        <dbReference type="ChEBI" id="CHEBI:29105"/>
    </ligand>
</feature>
<dbReference type="Pfam" id="PF03006">
    <property type="entry name" value="HlyIII"/>
    <property type="match status" value="1"/>
</dbReference>
<dbReference type="Gene3D" id="3.80.10.10">
    <property type="entry name" value="Ribonuclease Inhibitor"/>
    <property type="match status" value="1"/>
</dbReference>
<feature type="transmembrane region" description="Helical" evidence="6">
    <location>
        <begin position="399"/>
        <end position="420"/>
    </location>
</feature>
<dbReference type="InterPro" id="IPR032675">
    <property type="entry name" value="LRR_dom_sf"/>
</dbReference>
<dbReference type="GO" id="GO:0016020">
    <property type="term" value="C:membrane"/>
    <property type="evidence" value="ECO:0007669"/>
    <property type="project" value="UniProtKB-SubCell"/>
</dbReference>
<dbReference type="PANTHER" id="PTHR20855">
    <property type="entry name" value="ADIPOR/PROGESTIN RECEPTOR-RELATED"/>
    <property type="match status" value="1"/>
</dbReference>
<sequence>MSRKEKVVENEPVKADAKALEQYAREAENYISNCKKFEVDIDPSVVIALSTGWNVLKPSKSTREGSLLPLIGILEDNTHITKINLADVTMQDGRYRSVGNGNSNARALVSILHKTNVITELNLSNTGLDDDGIKEICDGIKKNNTIKLLNLSHNHFGVAGASYLEEALKVNQSIQSVDLSNNALGFGSIHSLLCLCGPNKSLSILTSGNYVFEEILNSVSHGLAFLGAVVGANILISDAADVQGSSYHFWACVIYSFALMFLFLSSCLFHSFFMSPTTMRVLQVLDHVGIYLVIAGSMTPFMLVALHHHTAARVLICGEWIAAFLGSVFAACSDLNNPRHTMVELTIFVLMGAGFLLVWEQLLQELSAPAMTLLILGNACYVVGIAFFILGEYKPIYHCVWHLFVVVAAALHWFCVYFFIVSVDLTLSDGGAFTKARVVDLVDTMQAAASATANMMHNYKH</sequence>
<organism evidence="7">
    <name type="scientific">Spumella elongata</name>
    <dbReference type="NCBI Taxonomy" id="89044"/>
    <lineage>
        <taxon>Eukaryota</taxon>
        <taxon>Sar</taxon>
        <taxon>Stramenopiles</taxon>
        <taxon>Ochrophyta</taxon>
        <taxon>Chrysophyceae</taxon>
        <taxon>Chromulinales</taxon>
        <taxon>Chromulinaceae</taxon>
        <taxon>Spumella</taxon>
    </lineage>
</organism>
<evidence type="ECO:0000256" key="1">
    <source>
        <dbReference type="ARBA" id="ARBA00004141"/>
    </source>
</evidence>
<dbReference type="SMART" id="SM00368">
    <property type="entry name" value="LRR_RI"/>
    <property type="match status" value="2"/>
</dbReference>
<feature type="binding site" evidence="5">
    <location>
        <position position="270"/>
    </location>
    <ligand>
        <name>Zn(2+)</name>
        <dbReference type="ChEBI" id="CHEBI:29105"/>
    </ligand>
</feature>
<protein>
    <submittedName>
        <fullName evidence="7">Uncharacterized protein</fullName>
    </submittedName>
</protein>
<dbReference type="AlphaFoldDB" id="A0A7S3MG12"/>